<accession>A0A021VSK6</accession>
<dbReference type="AlphaFoldDB" id="A0A021VSK6"/>
<proteinExistence type="predicted"/>
<dbReference type="Proteomes" id="UP000019753">
    <property type="component" value="Unassembled WGS sequence"/>
</dbReference>
<organism evidence="1 2">
    <name type="scientific">Actinotalea ferrariae CF5-4</name>
    <dbReference type="NCBI Taxonomy" id="948458"/>
    <lineage>
        <taxon>Bacteria</taxon>
        <taxon>Bacillati</taxon>
        <taxon>Actinomycetota</taxon>
        <taxon>Actinomycetes</taxon>
        <taxon>Micrococcales</taxon>
        <taxon>Cellulomonadaceae</taxon>
        <taxon>Actinotalea</taxon>
    </lineage>
</organism>
<sequence length="220" mass="23023">MAALALVGSVIWMLVQGQGVGAWGSAARGGVPGSGYGSMMGGGGWGDGSMMGGTPWGRPDTTDPSVENLDDARSAAEAFVDDLGQGMGVGEVMQFDNHYYAEIVGADGELATEVLVDPTSGTVQIEYGPARMWNTRFGMMAAGSSGSERVTAAEAERIADRWLADQGDLTADGAEELPGYYTLHTLRDGALEGMLSVNSTTGDVWYHSWHGQFVDMSEAP</sequence>
<evidence type="ECO:0008006" key="3">
    <source>
        <dbReference type="Google" id="ProtNLM"/>
    </source>
</evidence>
<protein>
    <recommendedName>
        <fullName evidence="3">PepSY domain-containing protein</fullName>
    </recommendedName>
</protein>
<evidence type="ECO:0000313" key="1">
    <source>
        <dbReference type="EMBL" id="EYR62042.1"/>
    </source>
</evidence>
<comment type="caution">
    <text evidence="1">The sequence shown here is derived from an EMBL/GenBank/DDBJ whole genome shotgun (WGS) entry which is preliminary data.</text>
</comment>
<name>A0A021VSK6_9CELL</name>
<evidence type="ECO:0000313" key="2">
    <source>
        <dbReference type="Proteomes" id="UP000019753"/>
    </source>
</evidence>
<dbReference type="EMBL" id="AXCW01000351">
    <property type="protein sequence ID" value="EYR62042.1"/>
    <property type="molecule type" value="Genomic_DNA"/>
</dbReference>
<gene>
    <name evidence="1" type="ORF">N866_12425</name>
</gene>
<reference evidence="1 2" key="1">
    <citation type="submission" date="2014-01" db="EMBL/GenBank/DDBJ databases">
        <title>Actinotalea ferrariae CF5-4.</title>
        <authorList>
            <person name="Chen F."/>
            <person name="Li Y."/>
            <person name="Wang G."/>
        </authorList>
    </citation>
    <scope>NUCLEOTIDE SEQUENCE [LARGE SCALE GENOMIC DNA]</scope>
    <source>
        <strain evidence="1 2">CF5-4</strain>
    </source>
</reference>
<keyword evidence="2" id="KW-1185">Reference proteome</keyword>